<comment type="caution">
    <text evidence="4">The sequence shown here is derived from an EMBL/GenBank/DDBJ whole genome shotgun (WGS) entry which is preliminary data.</text>
</comment>
<evidence type="ECO:0000256" key="3">
    <source>
        <dbReference type="SAM" id="Phobius"/>
    </source>
</evidence>
<evidence type="ECO:0000313" key="4">
    <source>
        <dbReference type="EMBL" id="KAG5192371.1"/>
    </source>
</evidence>
<dbReference type="Proteomes" id="UP000664859">
    <property type="component" value="Unassembled WGS sequence"/>
</dbReference>
<keyword evidence="1" id="KW-0175">Coiled coil</keyword>
<proteinExistence type="predicted"/>
<feature type="coiled-coil region" evidence="1">
    <location>
        <begin position="440"/>
        <end position="508"/>
    </location>
</feature>
<feature type="compositionally biased region" description="Low complexity" evidence="2">
    <location>
        <begin position="814"/>
        <end position="823"/>
    </location>
</feature>
<keyword evidence="3" id="KW-1133">Transmembrane helix</keyword>
<accession>A0A836CQX9</accession>
<feature type="region of interest" description="Disordered" evidence="2">
    <location>
        <begin position="1103"/>
        <end position="1122"/>
    </location>
</feature>
<sequence>MARRKESRHRLSTNASVHDSCAIVQTGLMLLASQAASTSAEPCVLHGMDNTATHPAARRRWPPQNRLANTQAPTLLVTPTLRSDTSNTTFHESGNMLGDALNMFAALFTLFFFFCAAMMPVGAAVARLIIVCIGGFVTSVWREIRMLYKSLAVARCGDQVEDWELNLRKGKAGISLLYKGPRTVTGTTPRGAPVDSSRAGLVESESNGVLAQGARAETAVAIKPAVSTRGWTLTLVSYRPPARVTMVSMAVQTDITFLPGKRYVTVCQRARTPGCLGDSGKPYQRQESCCGRCSHSTLRLWVRSCLGLNRRNKTQDCNCRPSCPCYDPNRAMTLMPAFCRNCDHGIETNVRRHIEARPYYQKLEARHGSAAVTEREGAARHSSAAARHGSAAARRDRVRAVGSLQQRSARHGGQRALRRAAGRAAAAAVRHSDERVEVITAAAQAHYRQHARRIAELEAQAAAAAQQQRAAAAAAGKDAVAGAVARDNKRLVARNAKLEAENAQLRAAVAAAAAPDVSAQLAGLATRLAACEASAAAAAEGEAAEVAKLKAELAASERQRAALAADLEASAVATAAAAAAQIKEAKEEHAAALDAREQQHAAALAELQGKLEAAEGERAAAALCSQQLRKERRQLQLKLGTEEALAAELGDVKSQLGRVTSRCDSVSAQLLQLRGVYGAVIAARSKEAEGARAQAEAAAAARDALATQVTQQQAQLAAAKAEGARQATAAAAAAHERELTQLRVQLGSLTTICSEAAAEHAALAAAFTTTRREVEAQHATELSAAAAAHAVALARVRGDLAAARAAAAAAAAQHEAARAAQQQEQRRERAERERAERERAAGSSAQLRKEKSSLETVLATARAAQAAVAAERKEAAAAHAAAMKAVADSSAQLRKDKSALEAALAAAAAERKEAAAAHAAEVKTAVAAQQAAEGAAAQLTSALAAVTEEMQELKQITKEEVAAAAAEMKEAVVARQAAEAAAAQRTSALAAARVEINKFKETAKVAAAAHAAELAKSAQDAVEAAKAALAQQQQQQQQLEAALRGAAVLHGRIAGLETELAAAHAKVAILSTEAASARRACEDDRAQHMRVVADLHAQLAAAQRDSGGGGASGHAQQHCARR</sequence>
<protein>
    <submittedName>
        <fullName evidence="4">Uncharacterized protein</fullName>
    </submittedName>
</protein>
<gene>
    <name evidence="4" type="ORF">JKP88DRAFT_250904</name>
</gene>
<feature type="compositionally biased region" description="Low complexity" evidence="2">
    <location>
        <begin position="1113"/>
        <end position="1122"/>
    </location>
</feature>
<evidence type="ECO:0000313" key="5">
    <source>
        <dbReference type="Proteomes" id="UP000664859"/>
    </source>
</evidence>
<feature type="transmembrane region" description="Helical" evidence="3">
    <location>
        <begin position="100"/>
        <end position="117"/>
    </location>
</feature>
<reference evidence="4" key="1">
    <citation type="submission" date="2021-02" db="EMBL/GenBank/DDBJ databases">
        <title>First Annotated Genome of the Yellow-green Alga Tribonema minus.</title>
        <authorList>
            <person name="Mahan K.M."/>
        </authorList>
    </citation>
    <scope>NUCLEOTIDE SEQUENCE</scope>
    <source>
        <strain evidence="4">UTEX B ZZ1240</strain>
    </source>
</reference>
<name>A0A836CQX9_9STRA</name>
<evidence type="ECO:0000256" key="1">
    <source>
        <dbReference type="SAM" id="Coils"/>
    </source>
</evidence>
<keyword evidence="3" id="KW-0812">Transmembrane</keyword>
<keyword evidence="5" id="KW-1185">Reference proteome</keyword>
<dbReference type="AlphaFoldDB" id="A0A836CQX9"/>
<feature type="coiled-coil region" evidence="1">
    <location>
        <begin position="539"/>
        <end position="645"/>
    </location>
</feature>
<feature type="compositionally biased region" description="Basic and acidic residues" evidence="2">
    <location>
        <begin position="824"/>
        <end position="840"/>
    </location>
</feature>
<feature type="coiled-coil region" evidence="1">
    <location>
        <begin position="890"/>
        <end position="956"/>
    </location>
</feature>
<feature type="region of interest" description="Disordered" evidence="2">
    <location>
        <begin position="814"/>
        <end position="851"/>
    </location>
</feature>
<keyword evidence="3" id="KW-0472">Membrane</keyword>
<feature type="compositionally biased region" description="Low complexity" evidence="2">
    <location>
        <begin position="380"/>
        <end position="392"/>
    </location>
</feature>
<organism evidence="4 5">
    <name type="scientific">Tribonema minus</name>
    <dbReference type="NCBI Taxonomy" id="303371"/>
    <lineage>
        <taxon>Eukaryota</taxon>
        <taxon>Sar</taxon>
        <taxon>Stramenopiles</taxon>
        <taxon>Ochrophyta</taxon>
        <taxon>PX clade</taxon>
        <taxon>Xanthophyceae</taxon>
        <taxon>Tribonematales</taxon>
        <taxon>Tribonemataceae</taxon>
        <taxon>Tribonema</taxon>
    </lineage>
</organism>
<feature type="coiled-coil region" evidence="1">
    <location>
        <begin position="1015"/>
        <end position="1042"/>
    </location>
</feature>
<evidence type="ECO:0000256" key="2">
    <source>
        <dbReference type="SAM" id="MobiDB-lite"/>
    </source>
</evidence>
<dbReference type="EMBL" id="JAFCMP010000007">
    <property type="protein sequence ID" value="KAG5192371.1"/>
    <property type="molecule type" value="Genomic_DNA"/>
</dbReference>
<feature type="region of interest" description="Disordered" evidence="2">
    <location>
        <begin position="376"/>
        <end position="395"/>
    </location>
</feature>